<evidence type="ECO:0000313" key="2">
    <source>
        <dbReference type="EMBL" id="EQD44172.1"/>
    </source>
</evidence>
<organism evidence="1">
    <name type="scientific">mine drainage metagenome</name>
    <dbReference type="NCBI Taxonomy" id="410659"/>
    <lineage>
        <taxon>unclassified sequences</taxon>
        <taxon>metagenomes</taxon>
        <taxon>ecological metagenomes</taxon>
    </lineage>
</organism>
<reference evidence="1" key="1">
    <citation type="submission" date="2013-08" db="EMBL/GenBank/DDBJ databases">
        <authorList>
            <person name="Mendez C."/>
            <person name="Richter M."/>
            <person name="Ferrer M."/>
            <person name="Sanchez J."/>
        </authorList>
    </citation>
    <scope>NUCLEOTIDE SEQUENCE</scope>
</reference>
<dbReference type="EMBL" id="AUZZ01007001">
    <property type="protein sequence ID" value="EQD44172.1"/>
    <property type="molecule type" value="Genomic_DNA"/>
</dbReference>
<comment type="caution">
    <text evidence="1">The sequence shown here is derived from an EMBL/GenBank/DDBJ whole genome shotgun (WGS) entry which is preliminary data.</text>
</comment>
<evidence type="ECO:0000313" key="1">
    <source>
        <dbReference type="EMBL" id="EQD34073.1"/>
    </source>
</evidence>
<dbReference type="AlphaFoldDB" id="T0YLW4"/>
<sequence>MAIRTVRFDEETEKALEEVRAATGWPISEVLKRGVRALRDRARNKPARLPCDVYKELDLGPGGYAIASSQDTRAGVRLALKRKHGR</sequence>
<name>T0YLW4_9ZZZZ</name>
<evidence type="ECO:0008006" key="3">
    <source>
        <dbReference type="Google" id="ProtNLM"/>
    </source>
</evidence>
<dbReference type="EMBL" id="AUZX01013921">
    <property type="protein sequence ID" value="EQD34073.1"/>
    <property type="molecule type" value="Genomic_DNA"/>
</dbReference>
<accession>T0YLW4</accession>
<reference evidence="1" key="2">
    <citation type="journal article" date="2014" name="ISME J.">
        <title>Microbial stratification in low pH oxic and suboxic macroscopic growths along an acid mine drainage.</title>
        <authorList>
            <person name="Mendez-Garcia C."/>
            <person name="Mesa V."/>
            <person name="Sprenger R.R."/>
            <person name="Richter M."/>
            <person name="Diez M.S."/>
            <person name="Solano J."/>
            <person name="Bargiela R."/>
            <person name="Golyshina O.V."/>
            <person name="Manteca A."/>
            <person name="Ramos J.L."/>
            <person name="Gallego J.R."/>
            <person name="Llorente I."/>
            <person name="Martins Dos Santos V.A."/>
            <person name="Jensen O.N."/>
            <person name="Pelaez A.I."/>
            <person name="Sanchez J."/>
            <person name="Ferrer M."/>
        </authorList>
    </citation>
    <scope>NUCLEOTIDE SEQUENCE</scope>
</reference>
<protein>
    <recommendedName>
        <fullName evidence="3">Ribbon-helix-helix protein CopG domain-containing protein</fullName>
    </recommendedName>
</protein>
<proteinExistence type="predicted"/>
<gene>
    <name evidence="1" type="ORF">B1A_18871</name>
    <name evidence="2" type="ORF">B2A_09687</name>
</gene>